<name>A0A6C0GH32_9BACT</name>
<keyword evidence="1" id="KW-0472">Membrane</keyword>
<keyword evidence="1" id="KW-0812">Transmembrane</keyword>
<evidence type="ECO:0000256" key="1">
    <source>
        <dbReference type="SAM" id="Phobius"/>
    </source>
</evidence>
<feature type="transmembrane region" description="Helical" evidence="1">
    <location>
        <begin position="17"/>
        <end position="36"/>
    </location>
</feature>
<gene>
    <name evidence="2" type="ORF">GXP67_12310</name>
</gene>
<evidence type="ECO:0000313" key="3">
    <source>
        <dbReference type="Proteomes" id="UP000480178"/>
    </source>
</evidence>
<dbReference type="AlphaFoldDB" id="A0A6C0GH32"/>
<dbReference type="RefSeq" id="WP_162443393.1">
    <property type="nucleotide sequence ID" value="NZ_CP048222.1"/>
</dbReference>
<keyword evidence="1" id="KW-1133">Transmembrane helix</keyword>
<evidence type="ECO:0000313" key="2">
    <source>
        <dbReference type="EMBL" id="QHT67361.1"/>
    </source>
</evidence>
<reference evidence="2 3" key="1">
    <citation type="submission" date="2020-01" db="EMBL/GenBank/DDBJ databases">
        <authorList>
            <person name="Kim M.K."/>
        </authorList>
    </citation>
    <scope>NUCLEOTIDE SEQUENCE [LARGE SCALE GENOMIC DNA]</scope>
    <source>
        <strain evidence="2 3">172606-1</strain>
    </source>
</reference>
<organism evidence="2 3">
    <name type="scientific">Rhodocytophaga rosea</name>
    <dbReference type="NCBI Taxonomy" id="2704465"/>
    <lineage>
        <taxon>Bacteria</taxon>
        <taxon>Pseudomonadati</taxon>
        <taxon>Bacteroidota</taxon>
        <taxon>Cytophagia</taxon>
        <taxon>Cytophagales</taxon>
        <taxon>Rhodocytophagaceae</taxon>
        <taxon>Rhodocytophaga</taxon>
    </lineage>
</organism>
<proteinExistence type="predicted"/>
<sequence>MLHFETISGPQDKQIKAGYGISVWFPVLFVISFLMLEERTMLDIRPADLQTAIESIPMASSVWNIPVLLGRINTPPYTAIWLNRLIKKS</sequence>
<accession>A0A6C0GH32</accession>
<dbReference type="EMBL" id="CP048222">
    <property type="protein sequence ID" value="QHT67361.1"/>
    <property type="molecule type" value="Genomic_DNA"/>
</dbReference>
<dbReference type="Proteomes" id="UP000480178">
    <property type="component" value="Chromosome"/>
</dbReference>
<keyword evidence="3" id="KW-1185">Reference proteome</keyword>
<protein>
    <submittedName>
        <fullName evidence="2">Uncharacterized protein</fullName>
    </submittedName>
</protein>
<dbReference type="KEGG" id="rhoz:GXP67_12310"/>